<protein>
    <recommendedName>
        <fullName evidence="7">T9SS type A sorting domain-containing protein</fullName>
    </recommendedName>
</protein>
<evidence type="ECO:0000313" key="5">
    <source>
        <dbReference type="EMBL" id="MBB3842150.1"/>
    </source>
</evidence>
<dbReference type="SUPFAM" id="SSF51126">
    <property type="entry name" value="Pectin lyase-like"/>
    <property type="match status" value="1"/>
</dbReference>
<accession>A0A7W5ZR78</accession>
<dbReference type="Pfam" id="PF13229">
    <property type="entry name" value="Beta_helix"/>
    <property type="match status" value="1"/>
</dbReference>
<gene>
    <name evidence="5" type="ORF">FHS57_006181</name>
</gene>
<dbReference type="InterPro" id="IPR059226">
    <property type="entry name" value="Choice_anch_Q_dom"/>
</dbReference>
<dbReference type="EMBL" id="JACIBY010000027">
    <property type="protein sequence ID" value="MBB3842150.1"/>
    <property type="molecule type" value="Genomic_DNA"/>
</dbReference>
<dbReference type="Pfam" id="PF18962">
    <property type="entry name" value="Por_Secre_tail"/>
    <property type="match status" value="1"/>
</dbReference>
<evidence type="ECO:0000259" key="4">
    <source>
        <dbReference type="Pfam" id="PF18962"/>
    </source>
</evidence>
<evidence type="ECO:0000259" key="3">
    <source>
        <dbReference type="Pfam" id="PF13229"/>
    </source>
</evidence>
<evidence type="ECO:0008006" key="7">
    <source>
        <dbReference type="Google" id="ProtNLM"/>
    </source>
</evidence>
<feature type="domain" description="Right handed beta helix" evidence="3">
    <location>
        <begin position="188"/>
        <end position="299"/>
    </location>
</feature>
<feature type="chain" id="PRO_5030776488" description="T9SS type A sorting domain-containing protein" evidence="2">
    <location>
        <begin position="24"/>
        <end position="1657"/>
    </location>
</feature>
<organism evidence="5 6">
    <name type="scientific">Runella defluvii</name>
    <dbReference type="NCBI Taxonomy" id="370973"/>
    <lineage>
        <taxon>Bacteria</taxon>
        <taxon>Pseudomonadati</taxon>
        <taxon>Bacteroidota</taxon>
        <taxon>Cytophagia</taxon>
        <taxon>Cytophagales</taxon>
        <taxon>Spirosomataceae</taxon>
        <taxon>Runella</taxon>
    </lineage>
</organism>
<dbReference type="InterPro" id="IPR039448">
    <property type="entry name" value="Beta_helix"/>
</dbReference>
<evidence type="ECO:0000256" key="1">
    <source>
        <dbReference type="SAM" id="MobiDB-lite"/>
    </source>
</evidence>
<dbReference type="InterPro" id="IPR012334">
    <property type="entry name" value="Pectin_lyas_fold"/>
</dbReference>
<dbReference type="InterPro" id="IPR011050">
    <property type="entry name" value="Pectin_lyase_fold/virulence"/>
</dbReference>
<comment type="caution">
    <text evidence="5">The sequence shown here is derived from an EMBL/GenBank/DDBJ whole genome shotgun (WGS) entry which is preliminary data.</text>
</comment>
<dbReference type="NCBIfam" id="TIGR04183">
    <property type="entry name" value="Por_Secre_tail"/>
    <property type="match status" value="1"/>
</dbReference>
<dbReference type="RefSeq" id="WP_183980329.1">
    <property type="nucleotide sequence ID" value="NZ_JACIBY010000027.1"/>
</dbReference>
<dbReference type="Proteomes" id="UP000541352">
    <property type="component" value="Unassembled WGS sequence"/>
</dbReference>
<evidence type="ECO:0000256" key="2">
    <source>
        <dbReference type="SAM" id="SignalP"/>
    </source>
</evidence>
<dbReference type="Gene3D" id="2.160.20.10">
    <property type="entry name" value="Single-stranded right-handed beta-helix, Pectin lyase-like"/>
    <property type="match status" value="1"/>
</dbReference>
<feature type="signal peptide" evidence="2">
    <location>
        <begin position="1"/>
        <end position="23"/>
    </location>
</feature>
<feature type="domain" description="Secretion system C-terminal sorting" evidence="4">
    <location>
        <begin position="1579"/>
        <end position="1652"/>
    </location>
</feature>
<reference evidence="5 6" key="1">
    <citation type="submission" date="2020-08" db="EMBL/GenBank/DDBJ databases">
        <title>Genomic Encyclopedia of Type Strains, Phase IV (KMG-IV): sequencing the most valuable type-strain genomes for metagenomic binning, comparative biology and taxonomic classification.</title>
        <authorList>
            <person name="Goeker M."/>
        </authorList>
    </citation>
    <scope>NUCLEOTIDE SEQUENCE [LARGE SCALE GENOMIC DNA]</scope>
    <source>
        <strain evidence="5 6">DSM 17976</strain>
    </source>
</reference>
<dbReference type="InterPro" id="IPR026444">
    <property type="entry name" value="Secre_tail"/>
</dbReference>
<sequence length="1657" mass="176153">MKKTLSFVSSIAVLLLLIGSTYAQTKRFVKPTSSGTGDGSSWTNASSDLQAMMNASGNGDQVWVAKGTYKPTSGTDRTVSFVMKPGVKVYGSFAGNETILTQRTTAVIAANPSVLSGDLKGDDVVTGKGETLVISNNGENSQNVVLNWDNGLTADNSCLDGFVISGGNALQGRGGGMLNFNSAPVLRNIIFKGNAASNAGGGLFINASSDATITNVVFEHNIAAQGGGMMDMASTMRIQNAIFVGNKAREGGGLYVYVSKLTMVGVVLVENDGSGVFFDESTNSSRITNTIFFRNSLRGSTFAEGIDVKIVPTGGVVYIENSLLQLTSDFYSGKPVVVQDANNLFAIDPLLANSEDFDGGDDTYRTADDGLRLSLCSPLINAGIDVSNQTTDILDNPRKVGGSVDIGAYERQESRARTPTVKVIDPSSCSTNDGSIILGDLVPGVDYMLSYKRNTVHAGLSTVYADVNGQVILPQLNSGIYTEIQLDNMYCLSDIVSVTLKDSPRPSITLGTIPAEVCYNVPSFEIPYTSTTGSPVTYSITGKNIVTVTDAPLPASSITVIFSRLSSLPQPLDFVLTVKNANGCTSEAIIYQVQTKGSPVGTVNVVPPDCVNDGKIQIALKYNGLGRISYSVGGTDYGVGGTVPVPFSEKSDTSILVIPKGNMFSTKYYFRVEYDYLNCSTSRTFLRDFPTLITNCCPILPTLELPQTLICANSPFSMSAKNMSSMESFDVAGVDYGVKFVYFSSPTNDPYTGGTSIGSVDFANLVDDKRTATLSNTTLPAGTYYVYAILSTLPSDNTCRPYAQGVLVVHPKPSISTVPVAAICATTTTLEIPYNATTNSPVTYSLAGAGINAVKNAPLPSSFLTAAVNSGGGSTIAYSLTVASAVGCTSDVVSGNVSINQTTVGGVVEGSTALCVETKTTKLKLVGQTGTILKWQSSANASFSSPVDIAVTTAEFSPSTITQTTYYRAMVQNGVCAAQASTTGVVTLQSKPTITLSTLQQTLNEGNSQTFCDIDTNPVNGLQFTVSGLCVVGNPVWRVQVGSGAWSNWTTSQPVTQSSNNQLHRYQAACDANCASTYSGMIELTINNRASTPQNVSLLVDGVTVAVGETKEVCSLVNMPLTFNANCATGEVILYSIDGGEYSSGVPVGLVDNQYHNYRVRCRKSDGAPSCVESESGVMRLKLVTIPSAPTVSLSSTSSCNPSASFSGQSSCGSLRTVWYNATTNVALPSLPATVPSQTTSYYVRCQTENGCVSEKSNVVTFTLTPTQVAPVITASQEIVCTGTTVTISANCPAGSTTSWNTGITTPSFEVAFNNVTKQTYWAKCLFEGGCQSAESIRKDIYWNAFVVTLINIGESKSAIKTNDRSAWTSQFITRDGGPELDQSTQVNPTLFYVENANKMAPRYWTIHADACGLGTNGSLTFDMQAVPEMGVIRSFNTHENNAPYFMYANREGWTELYAQNHPAYGFYQDNGAGGNVYDSGLPKGLYKLGIRYWDQKGWGSIYPSTRKPQGNVLAYQEYWFRIQSKDGVGVGAARTAESEEAKSKGQGANGEGQEARGKWQGSDSGKQLTDNGLFATVLPNPVSNILRLKVQDSKGQVVQTALTDATGREVLQRKFVPETNTHQEEFGVSELPTGMYFLKVTTADQQATLKVVKVQQ</sequence>
<dbReference type="NCBIfam" id="NF041518">
    <property type="entry name" value="choice_anch_Q"/>
    <property type="match status" value="1"/>
</dbReference>
<evidence type="ECO:0000313" key="6">
    <source>
        <dbReference type="Proteomes" id="UP000541352"/>
    </source>
</evidence>
<feature type="region of interest" description="Disordered" evidence="1">
    <location>
        <begin position="1532"/>
        <end position="1567"/>
    </location>
</feature>
<proteinExistence type="predicted"/>
<name>A0A7W5ZR78_9BACT</name>
<keyword evidence="2" id="KW-0732">Signal</keyword>
<keyword evidence="6" id="KW-1185">Reference proteome</keyword>